<protein>
    <recommendedName>
        <fullName evidence="4">DoxX family membrane protein</fullName>
    </recommendedName>
</protein>
<keyword evidence="1" id="KW-0472">Membrane</keyword>
<feature type="transmembrane region" description="Helical" evidence="1">
    <location>
        <begin position="88"/>
        <end position="105"/>
    </location>
</feature>
<organism evidence="2 3">
    <name type="scientific">Candidatus Dojkabacteria bacterium</name>
    <dbReference type="NCBI Taxonomy" id="2099670"/>
    <lineage>
        <taxon>Bacteria</taxon>
        <taxon>Candidatus Dojkabacteria</taxon>
    </lineage>
</organism>
<dbReference type="EMBL" id="JAGQLJ010000124">
    <property type="protein sequence ID" value="MCA9381529.1"/>
    <property type="molecule type" value="Genomic_DNA"/>
</dbReference>
<evidence type="ECO:0008006" key="4">
    <source>
        <dbReference type="Google" id="ProtNLM"/>
    </source>
</evidence>
<reference evidence="2" key="2">
    <citation type="journal article" date="2021" name="Microbiome">
        <title>Successional dynamics and alternative stable states in a saline activated sludge microbial community over 9 years.</title>
        <authorList>
            <person name="Wang Y."/>
            <person name="Ye J."/>
            <person name="Ju F."/>
            <person name="Liu L."/>
            <person name="Boyd J.A."/>
            <person name="Deng Y."/>
            <person name="Parks D.H."/>
            <person name="Jiang X."/>
            <person name="Yin X."/>
            <person name="Woodcroft B.J."/>
            <person name="Tyson G.W."/>
            <person name="Hugenholtz P."/>
            <person name="Polz M.F."/>
            <person name="Zhang T."/>
        </authorList>
    </citation>
    <scope>NUCLEOTIDE SEQUENCE</scope>
    <source>
        <strain evidence="2">HKST-UBA13</strain>
    </source>
</reference>
<dbReference type="Proteomes" id="UP000775877">
    <property type="component" value="Unassembled WGS sequence"/>
</dbReference>
<feature type="transmembrane region" description="Helical" evidence="1">
    <location>
        <begin position="63"/>
        <end position="81"/>
    </location>
</feature>
<name>A0A955L263_9BACT</name>
<proteinExistence type="predicted"/>
<reference evidence="2" key="1">
    <citation type="submission" date="2020-04" db="EMBL/GenBank/DDBJ databases">
        <authorList>
            <person name="Zhang T."/>
        </authorList>
    </citation>
    <scope>NUCLEOTIDE SEQUENCE</scope>
    <source>
        <strain evidence="2">HKST-UBA13</strain>
    </source>
</reference>
<feature type="transmembrane region" description="Helical" evidence="1">
    <location>
        <begin position="21"/>
        <end position="43"/>
    </location>
</feature>
<accession>A0A955L263</accession>
<feature type="non-terminal residue" evidence="2">
    <location>
        <position position="1"/>
    </location>
</feature>
<comment type="caution">
    <text evidence="2">The sequence shown here is derived from an EMBL/GenBank/DDBJ whole genome shotgun (WGS) entry which is preliminary data.</text>
</comment>
<keyword evidence="1" id="KW-1133">Transmembrane helix</keyword>
<feature type="transmembrane region" description="Helical" evidence="1">
    <location>
        <begin position="117"/>
        <end position="138"/>
    </location>
</feature>
<keyword evidence="1" id="KW-0812">Transmembrane</keyword>
<gene>
    <name evidence="2" type="ORF">KC678_04645</name>
</gene>
<evidence type="ECO:0000313" key="3">
    <source>
        <dbReference type="Proteomes" id="UP000775877"/>
    </source>
</evidence>
<evidence type="ECO:0000256" key="1">
    <source>
        <dbReference type="SAM" id="Phobius"/>
    </source>
</evidence>
<sequence>YIYYYLFMNLITKLETFCRDNLDAFIAYSLAFIFIFFGALKVLDISPVRDVVEASVPLFKNDILFLGLGAFEVLVGIGLLFKKTRKLASYLIIMHLIGTFVTAVINPSLTFSAETIVTVHGEFVAKNLVLIAAAVYLATREEKN</sequence>
<evidence type="ECO:0000313" key="2">
    <source>
        <dbReference type="EMBL" id="MCA9381529.1"/>
    </source>
</evidence>
<dbReference type="AlphaFoldDB" id="A0A955L263"/>